<keyword evidence="1" id="KW-0597">Phosphoprotein</keyword>
<evidence type="ECO:0000256" key="1">
    <source>
        <dbReference type="PROSITE-ProRule" id="PRU00110"/>
    </source>
</evidence>
<evidence type="ECO:0000256" key="2">
    <source>
        <dbReference type="SAM" id="Phobius"/>
    </source>
</evidence>
<feature type="domain" description="GGDEF" evidence="3">
    <location>
        <begin position="307"/>
        <end position="444"/>
    </location>
</feature>
<keyword evidence="6" id="KW-1185">Reference proteome</keyword>
<sequence>MLLSDTILPRERALANPQVAVFCRTEECATLSGFGAALPVGGRAIQVRDWPVWTLRRPALCYWLIIDLAALVLVTYVIISTPTPSPSEIGRFAAIAGTAGAVIIASSIYSHRLGETERNPWAAHLSYLTAGILALPPNLMVLLLFGPALHCLLAQRPEMYRWLFTLSATTLAVFATRYLLGWADSHASLLIMVLGATVLLALRAALISVGLKLRRPAATFEENVGEPIDVVLGIVAVSIGGLMGCVAESNAVHALIAGPPLLLLERAAQLPQWRRSAQRDAKTGLANAVHWDSRARYELTKASARARPMAVMLLDLDHFKKVNDEVGHLAGDAALAAISLLLRGTVRRGDLVGRFGGEEFVVLLPEATPDEAESVAERVRKAVAALRVPTMATDGKPHELRGLTVSIGVATTTRFGYELPDLLVAADAALLAAKAYGRNLVSMA</sequence>
<feature type="transmembrane region" description="Helical" evidence="2">
    <location>
        <begin position="186"/>
        <end position="206"/>
    </location>
</feature>
<protein>
    <submittedName>
        <fullName evidence="5">Diguanylate cyclase</fullName>
    </submittedName>
</protein>
<dbReference type="InterPro" id="IPR029787">
    <property type="entry name" value="Nucleotide_cyclase"/>
</dbReference>
<dbReference type="SMART" id="SM00267">
    <property type="entry name" value="GGDEF"/>
    <property type="match status" value="1"/>
</dbReference>
<feature type="transmembrane region" description="Helical" evidence="2">
    <location>
        <begin position="160"/>
        <end position="180"/>
    </location>
</feature>
<evidence type="ECO:0000313" key="6">
    <source>
        <dbReference type="Proteomes" id="UP001500711"/>
    </source>
</evidence>
<dbReference type="EMBL" id="BAABBE010000001">
    <property type="protein sequence ID" value="GAA3618935.1"/>
    <property type="molecule type" value="Genomic_DNA"/>
</dbReference>
<dbReference type="InterPro" id="IPR043128">
    <property type="entry name" value="Rev_trsase/Diguanyl_cyclase"/>
</dbReference>
<keyword evidence="2" id="KW-0812">Transmembrane</keyword>
<dbReference type="SUPFAM" id="SSF55073">
    <property type="entry name" value="Nucleotide cyclase"/>
    <property type="match status" value="1"/>
</dbReference>
<feature type="domain" description="HPt" evidence="4">
    <location>
        <begin position="357"/>
        <end position="444"/>
    </location>
</feature>
<evidence type="ECO:0000313" key="5">
    <source>
        <dbReference type="EMBL" id="GAA3618935.1"/>
    </source>
</evidence>
<dbReference type="Proteomes" id="UP001500711">
    <property type="component" value="Unassembled WGS sequence"/>
</dbReference>
<keyword evidence="2" id="KW-1133">Transmembrane helix</keyword>
<gene>
    <name evidence="5" type="ORF">GCM10022267_01430</name>
</gene>
<name>A0ABP6ZUB6_9PSEU</name>
<dbReference type="InterPro" id="IPR000160">
    <property type="entry name" value="GGDEF_dom"/>
</dbReference>
<dbReference type="InterPro" id="IPR008207">
    <property type="entry name" value="Sig_transdc_His_kin_Hpt_dom"/>
</dbReference>
<keyword evidence="2" id="KW-0472">Membrane</keyword>
<dbReference type="Gene3D" id="3.30.70.270">
    <property type="match status" value="1"/>
</dbReference>
<dbReference type="PANTHER" id="PTHR45138:SF9">
    <property type="entry name" value="DIGUANYLATE CYCLASE DGCM-RELATED"/>
    <property type="match status" value="1"/>
</dbReference>
<dbReference type="PANTHER" id="PTHR45138">
    <property type="entry name" value="REGULATORY COMPONENTS OF SENSORY TRANSDUCTION SYSTEM"/>
    <property type="match status" value="1"/>
</dbReference>
<dbReference type="InterPro" id="IPR050469">
    <property type="entry name" value="Diguanylate_Cyclase"/>
</dbReference>
<dbReference type="Pfam" id="PF00990">
    <property type="entry name" value="GGDEF"/>
    <property type="match status" value="1"/>
</dbReference>
<evidence type="ECO:0000259" key="3">
    <source>
        <dbReference type="PROSITE" id="PS50887"/>
    </source>
</evidence>
<feature type="modified residue" description="Phosphohistidine" evidence="1">
    <location>
        <position position="398"/>
    </location>
</feature>
<feature type="transmembrane region" description="Helical" evidence="2">
    <location>
        <begin position="60"/>
        <end position="79"/>
    </location>
</feature>
<feature type="transmembrane region" description="Helical" evidence="2">
    <location>
        <begin position="130"/>
        <end position="153"/>
    </location>
</feature>
<dbReference type="PROSITE" id="PS50887">
    <property type="entry name" value="GGDEF"/>
    <property type="match status" value="1"/>
</dbReference>
<evidence type="ECO:0000259" key="4">
    <source>
        <dbReference type="PROSITE" id="PS50894"/>
    </source>
</evidence>
<comment type="caution">
    <text evidence="5">The sequence shown here is derived from an EMBL/GenBank/DDBJ whole genome shotgun (WGS) entry which is preliminary data.</text>
</comment>
<reference evidence="6" key="1">
    <citation type="journal article" date="2019" name="Int. J. Syst. Evol. Microbiol.">
        <title>The Global Catalogue of Microorganisms (GCM) 10K type strain sequencing project: providing services to taxonomists for standard genome sequencing and annotation.</title>
        <authorList>
            <consortium name="The Broad Institute Genomics Platform"/>
            <consortium name="The Broad Institute Genome Sequencing Center for Infectious Disease"/>
            <person name="Wu L."/>
            <person name="Ma J."/>
        </authorList>
    </citation>
    <scope>NUCLEOTIDE SEQUENCE [LARGE SCALE GENOMIC DNA]</scope>
    <source>
        <strain evidence="6">JCM 17494</strain>
    </source>
</reference>
<dbReference type="CDD" id="cd01949">
    <property type="entry name" value="GGDEF"/>
    <property type="match status" value="1"/>
</dbReference>
<dbReference type="PROSITE" id="PS50894">
    <property type="entry name" value="HPT"/>
    <property type="match status" value="1"/>
</dbReference>
<feature type="transmembrane region" description="Helical" evidence="2">
    <location>
        <begin position="91"/>
        <end position="110"/>
    </location>
</feature>
<accession>A0ABP6ZUB6</accession>
<organism evidence="5 6">
    <name type="scientific">Lentzea roselyniae</name>
    <dbReference type="NCBI Taxonomy" id="531940"/>
    <lineage>
        <taxon>Bacteria</taxon>
        <taxon>Bacillati</taxon>
        <taxon>Actinomycetota</taxon>
        <taxon>Actinomycetes</taxon>
        <taxon>Pseudonocardiales</taxon>
        <taxon>Pseudonocardiaceae</taxon>
        <taxon>Lentzea</taxon>
    </lineage>
</organism>
<dbReference type="NCBIfam" id="TIGR00254">
    <property type="entry name" value="GGDEF"/>
    <property type="match status" value="1"/>
</dbReference>
<proteinExistence type="predicted"/>